<dbReference type="PANTHER" id="PTHR43318">
    <property type="entry name" value="UDP-N-ACETYLGLUCOSAMINE 4,6-DEHYDRATASE"/>
    <property type="match status" value="1"/>
</dbReference>
<organism evidence="2 3">
    <name type="scientific">Halodesulfovibrio aestuarii</name>
    <dbReference type="NCBI Taxonomy" id="126333"/>
    <lineage>
        <taxon>Bacteria</taxon>
        <taxon>Pseudomonadati</taxon>
        <taxon>Thermodesulfobacteriota</taxon>
        <taxon>Desulfovibrionia</taxon>
        <taxon>Desulfovibrionales</taxon>
        <taxon>Desulfovibrionaceae</taxon>
        <taxon>Halodesulfovibrio</taxon>
    </lineage>
</organism>
<feature type="domain" description="Polysaccharide biosynthesis protein CapD-like" evidence="1">
    <location>
        <begin position="11"/>
        <end position="53"/>
    </location>
</feature>
<evidence type="ECO:0000259" key="1">
    <source>
        <dbReference type="Pfam" id="PF02719"/>
    </source>
</evidence>
<dbReference type="InterPro" id="IPR003869">
    <property type="entry name" value="Polysac_CapD-like"/>
</dbReference>
<evidence type="ECO:0000313" key="2">
    <source>
        <dbReference type="EMBL" id="SHJ01584.1"/>
    </source>
</evidence>
<comment type="caution">
    <text evidence="2">The sequence shown here is derived from an EMBL/GenBank/DDBJ whole genome shotgun (WGS) entry which is preliminary data.</text>
</comment>
<evidence type="ECO:0000313" key="3">
    <source>
        <dbReference type="Proteomes" id="UP000184001"/>
    </source>
</evidence>
<accession>A0A8G2FAK0</accession>
<proteinExistence type="predicted"/>
<reference evidence="2 3" key="1">
    <citation type="submission" date="2016-11" db="EMBL/GenBank/DDBJ databases">
        <authorList>
            <person name="Varghese N."/>
            <person name="Submissions S."/>
        </authorList>
    </citation>
    <scope>NUCLEOTIDE SEQUENCE [LARGE SCALE GENOMIC DNA]</scope>
    <source>
        <strain evidence="2 3">DSM 17919</strain>
    </source>
</reference>
<sequence length="142" mass="15785">MLLSGKTIKDAEHPNGDIEISVVGLRPGEKLYEELLVGEDVQKTEHPKIMQAHEIFLSLEVLEEKLSKFELLEVENDCLAARNLLQEIVSGFTPNSPIVDSLYNPTKQVAYFSERCKSGVNSLDYHVANVVCASGEALQIKE</sequence>
<dbReference type="Proteomes" id="UP000184001">
    <property type="component" value="Unassembled WGS sequence"/>
</dbReference>
<dbReference type="AlphaFoldDB" id="A0A8G2FAK0"/>
<protein>
    <submittedName>
        <fullName evidence="2">Polysaccharide biosynthesis protein</fullName>
    </submittedName>
</protein>
<name>A0A8G2FAK0_9BACT</name>
<dbReference type="PANTHER" id="PTHR43318:SF1">
    <property type="entry name" value="POLYSACCHARIDE BIOSYNTHESIS PROTEIN EPSC-RELATED"/>
    <property type="match status" value="1"/>
</dbReference>
<dbReference type="InterPro" id="IPR051203">
    <property type="entry name" value="Polysaccharide_Synthase-Rel"/>
</dbReference>
<dbReference type="EMBL" id="FQZR01000003">
    <property type="protein sequence ID" value="SHJ01584.1"/>
    <property type="molecule type" value="Genomic_DNA"/>
</dbReference>
<gene>
    <name evidence="2" type="ORF">SAMN05660830_01366</name>
</gene>
<dbReference type="Gene3D" id="3.40.50.720">
    <property type="entry name" value="NAD(P)-binding Rossmann-like Domain"/>
    <property type="match status" value="1"/>
</dbReference>
<dbReference type="Pfam" id="PF02719">
    <property type="entry name" value="Polysacc_synt_2"/>
    <property type="match status" value="1"/>
</dbReference>